<dbReference type="FunFam" id="3.30.1360.70:FF:000002">
    <property type="entry name" value="arginine--tRNA ligase, cytoplasmic"/>
    <property type="match status" value="1"/>
</dbReference>
<dbReference type="EMBL" id="VXRG01000078">
    <property type="protein sequence ID" value="MXY93653.1"/>
    <property type="molecule type" value="Genomic_DNA"/>
</dbReference>
<dbReference type="PROSITE" id="PS00178">
    <property type="entry name" value="AA_TRNA_LIGASE_I"/>
    <property type="match status" value="1"/>
</dbReference>
<dbReference type="CDD" id="cd00671">
    <property type="entry name" value="ArgRS_core"/>
    <property type="match status" value="1"/>
</dbReference>
<dbReference type="HAMAP" id="MF_00123">
    <property type="entry name" value="Arg_tRNA_synth"/>
    <property type="match status" value="1"/>
</dbReference>
<gene>
    <name evidence="9" type="primary">argS</name>
    <name evidence="13" type="ORF">F4Y42_09410</name>
</gene>
<evidence type="ECO:0000256" key="9">
    <source>
        <dbReference type="HAMAP-Rule" id="MF_00123"/>
    </source>
</evidence>
<keyword evidence="3 9" id="KW-0436">Ligase</keyword>
<feature type="domain" description="Arginyl tRNA synthetase N-terminal" evidence="12">
    <location>
        <begin position="4"/>
        <end position="98"/>
    </location>
</feature>
<evidence type="ECO:0000256" key="8">
    <source>
        <dbReference type="ARBA" id="ARBA00049339"/>
    </source>
</evidence>
<name>A0A6B0YS63_9CHLR</name>
<dbReference type="AlphaFoldDB" id="A0A6B0YS63"/>
<evidence type="ECO:0000256" key="1">
    <source>
        <dbReference type="ARBA" id="ARBA00005594"/>
    </source>
</evidence>
<dbReference type="EC" id="6.1.1.19" evidence="9"/>
<dbReference type="GO" id="GO:0004814">
    <property type="term" value="F:arginine-tRNA ligase activity"/>
    <property type="evidence" value="ECO:0007669"/>
    <property type="project" value="UniProtKB-UniRule"/>
</dbReference>
<evidence type="ECO:0000256" key="6">
    <source>
        <dbReference type="ARBA" id="ARBA00022917"/>
    </source>
</evidence>
<comment type="caution">
    <text evidence="9">Lacks conserved residue(s) required for the propagation of feature annotation.</text>
</comment>
<evidence type="ECO:0000256" key="7">
    <source>
        <dbReference type="ARBA" id="ARBA00023146"/>
    </source>
</evidence>
<comment type="caution">
    <text evidence="13">The sequence shown here is derived from an EMBL/GenBank/DDBJ whole genome shotgun (WGS) entry which is preliminary data.</text>
</comment>
<evidence type="ECO:0000313" key="13">
    <source>
        <dbReference type="EMBL" id="MXY93653.1"/>
    </source>
</evidence>
<proteinExistence type="inferred from homology"/>
<dbReference type="Pfam" id="PF05746">
    <property type="entry name" value="DALR_1"/>
    <property type="match status" value="1"/>
</dbReference>
<dbReference type="InterPro" id="IPR005148">
    <property type="entry name" value="Arg-tRNA-synth_N"/>
</dbReference>
<evidence type="ECO:0000256" key="10">
    <source>
        <dbReference type="RuleBase" id="RU363038"/>
    </source>
</evidence>
<sequence>MIRDQIRQIVTTAVASAQSSGNLPQIEFPQVEIERPNQPDHGDYSSNFALLATSAIKKASGQKANPRQLAQSIVDHIPADDMVGSVELAGPGFINFRLNQGWLQQSVLSIIKQGACFGAIDRGKGQNWQVEYVSANPTGPLHYGGGRNAVLGDALANVLEAAGYDVQREFYVNDGGSQIQLFIESLYVSYMQLCEELDGAPKRNVEIPDGAYQGAYLHDYARLVREQVGDSLAHLEPAEAKEALRDIGRDIVVNDIQDELAAMGVTFDRWFSEKSLYDEGLVERLLEELSDKGEVISRDGARWFLASKYPGNEKDEVVVRSTGAPTYFASDIAYHYDKFVRRKFDRVVNVWAVDHQGHIPRMGAIMQALDLDPERLTILLYNLVKLIREGQEVKMSKRSGEFLTVREVVEEVGPDAMRFMLLTTSPESSIEFDMSLAVQRKNENRVFYVQYGHARICSLIKRAVESGHRNAEELPEDASEIVNLLNDPAELALIRRILEMEEQIDLAVERLSPHNLTYYAEDLTKSFSVFYESCQVLHSDVPQQLARARLLLILAARTALSRVLNLMGMSAPQEM</sequence>
<evidence type="ECO:0000256" key="5">
    <source>
        <dbReference type="ARBA" id="ARBA00022840"/>
    </source>
</evidence>
<dbReference type="Gene3D" id="3.40.50.620">
    <property type="entry name" value="HUPs"/>
    <property type="match status" value="1"/>
</dbReference>
<comment type="similarity">
    <text evidence="1 9 10">Belongs to the class-I aminoacyl-tRNA synthetase family.</text>
</comment>
<dbReference type="Pfam" id="PF00750">
    <property type="entry name" value="tRNA-synt_1d"/>
    <property type="match status" value="1"/>
</dbReference>
<evidence type="ECO:0000256" key="2">
    <source>
        <dbReference type="ARBA" id="ARBA00022490"/>
    </source>
</evidence>
<dbReference type="GO" id="GO:0005737">
    <property type="term" value="C:cytoplasm"/>
    <property type="evidence" value="ECO:0007669"/>
    <property type="project" value="UniProtKB-SubCell"/>
</dbReference>
<dbReference type="InterPro" id="IPR035684">
    <property type="entry name" value="ArgRS_core"/>
</dbReference>
<comment type="catalytic activity">
    <reaction evidence="8 9">
        <text>tRNA(Arg) + L-arginine + ATP = L-arginyl-tRNA(Arg) + AMP + diphosphate</text>
        <dbReference type="Rhea" id="RHEA:20301"/>
        <dbReference type="Rhea" id="RHEA-COMP:9658"/>
        <dbReference type="Rhea" id="RHEA-COMP:9673"/>
        <dbReference type="ChEBI" id="CHEBI:30616"/>
        <dbReference type="ChEBI" id="CHEBI:32682"/>
        <dbReference type="ChEBI" id="CHEBI:33019"/>
        <dbReference type="ChEBI" id="CHEBI:78442"/>
        <dbReference type="ChEBI" id="CHEBI:78513"/>
        <dbReference type="ChEBI" id="CHEBI:456215"/>
        <dbReference type="EC" id="6.1.1.19"/>
    </reaction>
</comment>
<dbReference type="SMART" id="SM01016">
    <property type="entry name" value="Arg_tRNA_synt_N"/>
    <property type="match status" value="1"/>
</dbReference>
<dbReference type="InterPro" id="IPR008909">
    <property type="entry name" value="DALR_anticod-bd"/>
</dbReference>
<dbReference type="Gene3D" id="1.10.730.10">
    <property type="entry name" value="Isoleucyl-tRNA Synthetase, Domain 1"/>
    <property type="match status" value="1"/>
</dbReference>
<evidence type="ECO:0000259" key="12">
    <source>
        <dbReference type="SMART" id="SM01016"/>
    </source>
</evidence>
<dbReference type="InterPro" id="IPR014729">
    <property type="entry name" value="Rossmann-like_a/b/a_fold"/>
</dbReference>
<evidence type="ECO:0000259" key="11">
    <source>
        <dbReference type="SMART" id="SM00836"/>
    </source>
</evidence>
<keyword evidence="5 9" id="KW-0067">ATP-binding</keyword>
<dbReference type="PANTHER" id="PTHR11956">
    <property type="entry name" value="ARGINYL-TRNA SYNTHETASE"/>
    <property type="match status" value="1"/>
</dbReference>
<dbReference type="GO" id="GO:0006420">
    <property type="term" value="P:arginyl-tRNA aminoacylation"/>
    <property type="evidence" value="ECO:0007669"/>
    <property type="project" value="UniProtKB-UniRule"/>
</dbReference>
<comment type="subunit">
    <text evidence="9">Monomer.</text>
</comment>
<protein>
    <recommendedName>
        <fullName evidence="9">Arginine--tRNA ligase</fullName>
        <ecNumber evidence="9">6.1.1.19</ecNumber>
    </recommendedName>
    <alternativeName>
        <fullName evidence="9">Arginyl-tRNA synthetase</fullName>
        <shortName evidence="9">ArgRS</shortName>
    </alternativeName>
</protein>
<dbReference type="SUPFAM" id="SSF55190">
    <property type="entry name" value="Arginyl-tRNA synthetase (ArgRS), N-terminal 'additional' domain"/>
    <property type="match status" value="1"/>
</dbReference>
<dbReference type="InterPro" id="IPR009080">
    <property type="entry name" value="tRNAsynth_Ia_anticodon-bd"/>
</dbReference>
<keyword evidence="2 9" id="KW-0963">Cytoplasm</keyword>
<dbReference type="Pfam" id="PF03485">
    <property type="entry name" value="Arg_tRNA_synt_N"/>
    <property type="match status" value="1"/>
</dbReference>
<evidence type="ECO:0000256" key="3">
    <source>
        <dbReference type="ARBA" id="ARBA00022598"/>
    </source>
</evidence>
<dbReference type="PANTHER" id="PTHR11956:SF5">
    <property type="entry name" value="ARGININE--TRNA LIGASE, CYTOPLASMIC"/>
    <property type="match status" value="1"/>
</dbReference>
<comment type="subcellular location">
    <subcellularLocation>
        <location evidence="9">Cytoplasm</location>
    </subcellularLocation>
</comment>
<keyword evidence="6 9" id="KW-0648">Protein biosynthesis</keyword>
<feature type="domain" description="DALR anticodon binding" evidence="11">
    <location>
        <begin position="449"/>
        <end position="575"/>
    </location>
</feature>
<dbReference type="SUPFAM" id="SSF47323">
    <property type="entry name" value="Anticodon-binding domain of a subclass of class I aminoacyl-tRNA synthetases"/>
    <property type="match status" value="1"/>
</dbReference>
<reference evidence="13" key="1">
    <citation type="submission" date="2019-09" db="EMBL/GenBank/DDBJ databases">
        <title>Characterisation of the sponge microbiome using genome-centric metagenomics.</title>
        <authorList>
            <person name="Engelberts J.P."/>
            <person name="Robbins S.J."/>
            <person name="De Goeij J.M."/>
            <person name="Aranda M."/>
            <person name="Bell S.C."/>
            <person name="Webster N.S."/>
        </authorList>
    </citation>
    <scope>NUCLEOTIDE SEQUENCE</scope>
    <source>
        <strain evidence="13">SB0664_bin_27</strain>
    </source>
</reference>
<dbReference type="GO" id="GO:0005524">
    <property type="term" value="F:ATP binding"/>
    <property type="evidence" value="ECO:0007669"/>
    <property type="project" value="UniProtKB-UniRule"/>
</dbReference>
<dbReference type="SUPFAM" id="SSF52374">
    <property type="entry name" value="Nucleotidylyl transferase"/>
    <property type="match status" value="1"/>
</dbReference>
<organism evidence="13">
    <name type="scientific">Caldilineaceae bacterium SB0664_bin_27</name>
    <dbReference type="NCBI Taxonomy" id="2605260"/>
    <lineage>
        <taxon>Bacteria</taxon>
        <taxon>Bacillati</taxon>
        <taxon>Chloroflexota</taxon>
        <taxon>Caldilineae</taxon>
        <taxon>Caldilineales</taxon>
        <taxon>Caldilineaceae</taxon>
    </lineage>
</organism>
<dbReference type="InterPro" id="IPR001278">
    <property type="entry name" value="Arg-tRNA-ligase"/>
</dbReference>
<dbReference type="InterPro" id="IPR036695">
    <property type="entry name" value="Arg-tRNA-synth_N_sf"/>
</dbReference>
<dbReference type="Gene3D" id="3.30.1360.70">
    <property type="entry name" value="Arginyl tRNA synthetase N-terminal domain"/>
    <property type="match status" value="1"/>
</dbReference>
<dbReference type="SMART" id="SM00836">
    <property type="entry name" value="DALR_1"/>
    <property type="match status" value="1"/>
</dbReference>
<keyword evidence="7 9" id="KW-0030">Aminoacyl-tRNA synthetase</keyword>
<accession>A0A6B0YS63</accession>
<keyword evidence="4 9" id="KW-0547">Nucleotide-binding</keyword>
<dbReference type="NCBIfam" id="TIGR00456">
    <property type="entry name" value="argS"/>
    <property type="match status" value="1"/>
</dbReference>
<evidence type="ECO:0000256" key="4">
    <source>
        <dbReference type="ARBA" id="ARBA00022741"/>
    </source>
</evidence>
<dbReference type="PRINTS" id="PR01038">
    <property type="entry name" value="TRNASYNTHARG"/>
</dbReference>
<dbReference type="InterPro" id="IPR001412">
    <property type="entry name" value="aa-tRNA-synth_I_CS"/>
</dbReference>